<dbReference type="EMBL" id="JAAMPI010002723">
    <property type="protein sequence ID" value="KAF4609809.1"/>
    <property type="molecule type" value="Genomic_DNA"/>
</dbReference>
<dbReference type="Pfam" id="PF00023">
    <property type="entry name" value="Ank"/>
    <property type="match status" value="1"/>
</dbReference>
<dbReference type="OrthoDB" id="426293at2759"/>
<evidence type="ECO:0000313" key="3">
    <source>
        <dbReference type="Proteomes" id="UP000566819"/>
    </source>
</evidence>
<dbReference type="InterPro" id="IPR036770">
    <property type="entry name" value="Ankyrin_rpt-contain_sf"/>
</dbReference>
<feature type="compositionally biased region" description="Low complexity" evidence="1">
    <location>
        <begin position="1"/>
        <end position="18"/>
    </location>
</feature>
<gene>
    <name evidence="2" type="ORF">G7Y89_g15813</name>
</gene>
<protein>
    <submittedName>
        <fullName evidence="2">Uncharacterized protein</fullName>
    </submittedName>
</protein>
<evidence type="ECO:0000256" key="1">
    <source>
        <dbReference type="SAM" id="MobiDB-lite"/>
    </source>
</evidence>
<dbReference type="AlphaFoldDB" id="A0A8H4VJ46"/>
<reference evidence="2 3" key="1">
    <citation type="submission" date="2020-03" db="EMBL/GenBank/DDBJ databases">
        <title>Draft Genome Sequence of Cudoniella acicularis.</title>
        <authorList>
            <person name="Buettner E."/>
            <person name="Kellner H."/>
        </authorList>
    </citation>
    <scope>NUCLEOTIDE SEQUENCE [LARGE SCALE GENOMIC DNA]</scope>
    <source>
        <strain evidence="2 3">DSM 108380</strain>
    </source>
</reference>
<dbReference type="Gene3D" id="1.25.40.20">
    <property type="entry name" value="Ankyrin repeat-containing domain"/>
    <property type="match status" value="1"/>
</dbReference>
<sequence length="330" mass="35978">MPSPIPTSSASTSTTAPSGRPQRPRALVVKACQTDDVSLISQAISLASSPSSRETVQEVFSQAVTQSIYRNAPNVLTHVLAHGGEVPTYSDLGVEEPPSTEILAILLGHGWDINARRLGHQPFLWQVVGDGDLIAWCLEHGATAIPKDLRLASDDERRQDQFGCSPILESAASQSTVATFELLRSRGAPFGPRMLHFAARAAIKSGPGPDGEEEQPEISMLDKDRGRLHSERMAMVIHIVDTLGVDANALDQPAGWTLGNHWGTPLCYVARSNPNWDCNEVVQFLLQKGADPGLVMDPAGWDAIELAKRSKNQRFLEVVENWKARQREIL</sequence>
<evidence type="ECO:0000313" key="2">
    <source>
        <dbReference type="EMBL" id="KAF4609809.1"/>
    </source>
</evidence>
<dbReference type="SUPFAM" id="SSF48403">
    <property type="entry name" value="Ankyrin repeat"/>
    <property type="match status" value="1"/>
</dbReference>
<proteinExistence type="predicted"/>
<keyword evidence="3" id="KW-1185">Reference proteome</keyword>
<dbReference type="InterPro" id="IPR002110">
    <property type="entry name" value="Ankyrin_rpt"/>
</dbReference>
<organism evidence="2 3">
    <name type="scientific">Cudoniella acicularis</name>
    <dbReference type="NCBI Taxonomy" id="354080"/>
    <lineage>
        <taxon>Eukaryota</taxon>
        <taxon>Fungi</taxon>
        <taxon>Dikarya</taxon>
        <taxon>Ascomycota</taxon>
        <taxon>Pezizomycotina</taxon>
        <taxon>Leotiomycetes</taxon>
        <taxon>Helotiales</taxon>
        <taxon>Tricladiaceae</taxon>
        <taxon>Cudoniella</taxon>
    </lineage>
</organism>
<name>A0A8H4VJ46_9HELO</name>
<dbReference type="Proteomes" id="UP000566819">
    <property type="component" value="Unassembled WGS sequence"/>
</dbReference>
<comment type="caution">
    <text evidence="2">The sequence shown here is derived from an EMBL/GenBank/DDBJ whole genome shotgun (WGS) entry which is preliminary data.</text>
</comment>
<feature type="region of interest" description="Disordered" evidence="1">
    <location>
        <begin position="1"/>
        <end position="24"/>
    </location>
</feature>
<accession>A0A8H4VJ46</accession>